<feature type="intramembrane region" description="Helical" evidence="17">
    <location>
        <begin position="38"/>
        <end position="58"/>
    </location>
</feature>
<organism evidence="20 21">
    <name type="scientific">Cutaneotrichosporon spelunceum</name>
    <dbReference type="NCBI Taxonomy" id="1672016"/>
    <lineage>
        <taxon>Eukaryota</taxon>
        <taxon>Fungi</taxon>
        <taxon>Dikarya</taxon>
        <taxon>Basidiomycota</taxon>
        <taxon>Agaricomycotina</taxon>
        <taxon>Tremellomycetes</taxon>
        <taxon>Trichosporonales</taxon>
        <taxon>Trichosporonaceae</taxon>
        <taxon>Cutaneotrichosporon</taxon>
    </lineage>
</organism>
<name>A0AAD3TNJ4_9TREE</name>
<evidence type="ECO:0000256" key="19">
    <source>
        <dbReference type="SAM" id="Phobius"/>
    </source>
</evidence>
<evidence type="ECO:0000256" key="10">
    <source>
        <dbReference type="ARBA" id="ARBA00023098"/>
    </source>
</evidence>
<evidence type="ECO:0000256" key="17">
    <source>
        <dbReference type="HAMAP-Rule" id="MF_03216"/>
    </source>
</evidence>
<reference evidence="20" key="2">
    <citation type="submission" date="2023-06" db="EMBL/GenBank/DDBJ databases">
        <authorList>
            <person name="Kobayashi Y."/>
            <person name="Kayamori A."/>
            <person name="Aoki K."/>
            <person name="Shiwa Y."/>
            <person name="Fujita N."/>
            <person name="Sugita T."/>
            <person name="Iwasaki W."/>
            <person name="Tanaka N."/>
            <person name="Takashima M."/>
        </authorList>
    </citation>
    <scope>NUCLEOTIDE SEQUENCE</scope>
    <source>
        <strain evidence="20">HIS016</strain>
    </source>
</reference>
<keyword evidence="10 17" id="KW-0443">Lipid metabolism</keyword>
<dbReference type="GO" id="GO:0005789">
    <property type="term" value="C:endoplasmic reticulum membrane"/>
    <property type="evidence" value="ECO:0007669"/>
    <property type="project" value="UniProtKB-SubCell"/>
</dbReference>
<dbReference type="InterPro" id="IPR007318">
    <property type="entry name" value="Phopholipid_MeTrfase"/>
</dbReference>
<dbReference type="EC" id="2.1.1.71" evidence="17"/>
<dbReference type="GO" id="GO:0031966">
    <property type="term" value="C:mitochondrial membrane"/>
    <property type="evidence" value="ECO:0007669"/>
    <property type="project" value="UniProtKB-SubCell"/>
</dbReference>
<keyword evidence="13 17" id="KW-0594">Phospholipid biosynthesis</keyword>
<feature type="binding site" evidence="17">
    <location>
        <begin position="123"/>
        <end position="125"/>
    </location>
    <ligand>
        <name>S-adenosyl-L-methionine</name>
        <dbReference type="ChEBI" id="CHEBI:59789"/>
    </ligand>
</feature>
<evidence type="ECO:0000256" key="15">
    <source>
        <dbReference type="ARBA" id="ARBA00051252"/>
    </source>
</evidence>
<dbReference type="EMBL" id="BTCM01000001">
    <property type="protein sequence ID" value="GMK53823.1"/>
    <property type="molecule type" value="Genomic_DNA"/>
</dbReference>
<feature type="compositionally biased region" description="Basic and acidic residues" evidence="18">
    <location>
        <begin position="224"/>
        <end position="239"/>
    </location>
</feature>
<evidence type="ECO:0000256" key="11">
    <source>
        <dbReference type="ARBA" id="ARBA00023128"/>
    </source>
</evidence>
<keyword evidence="8 17" id="KW-0256">Endoplasmic reticulum</keyword>
<comment type="similarity">
    <text evidence="17">Belongs to the class VI-like SAM-binding methyltransferase superfamily. PEMT/PEM2 methyltransferase family.</text>
</comment>
<evidence type="ECO:0000256" key="16">
    <source>
        <dbReference type="ARBA" id="ARBA00052459"/>
    </source>
</evidence>
<feature type="binding site" evidence="17">
    <location>
        <begin position="205"/>
        <end position="206"/>
    </location>
    <ligand>
        <name>S-adenosyl-L-methionine</name>
        <dbReference type="ChEBI" id="CHEBI:59789"/>
    </ligand>
</feature>
<accession>A0AAD3TNJ4</accession>
<dbReference type="PANTHER" id="PTHR15458">
    <property type="entry name" value="PHOSPHATIDYLETHANOLAMINE N-METHYLTRANSFERASE"/>
    <property type="match status" value="1"/>
</dbReference>
<evidence type="ECO:0000256" key="4">
    <source>
        <dbReference type="ARBA" id="ARBA00022603"/>
    </source>
</evidence>
<comment type="caution">
    <text evidence="20">The sequence shown here is derived from an EMBL/GenBank/DDBJ whole genome shotgun (WGS) entry which is preliminary data.</text>
</comment>
<evidence type="ECO:0000313" key="21">
    <source>
        <dbReference type="Proteomes" id="UP001222932"/>
    </source>
</evidence>
<evidence type="ECO:0000256" key="13">
    <source>
        <dbReference type="ARBA" id="ARBA00023209"/>
    </source>
</evidence>
<keyword evidence="6 17" id="KW-0949">S-adenosyl-L-methionine</keyword>
<evidence type="ECO:0000256" key="9">
    <source>
        <dbReference type="ARBA" id="ARBA00022989"/>
    </source>
</evidence>
<feature type="region of interest" description="Disordered" evidence="18">
    <location>
        <begin position="224"/>
        <end position="317"/>
    </location>
</feature>
<sequence>MDAIIDLIPPKVAAYIPGLDTSAYVYATGADLINFEKRSLLISAASIVFNPLYWNILARNEYRKKPLQKIFGGSLGATYFFFVTIFSLGILRDFLYERALAEQPHWALLGHPGFKALALVLFGLGQLFVVTSIWALGLVGTYLGDYCGILMSERVTCFPFNVLEDPMYVGSAMAFLGTAIWCESAAGLALSALVWVVYAIALKYEGPFTSMIYEKDAEAKAKREAKEAKETKESKETQETKASVSTPSTPPRKSERLAEAAATAAAATPAAIDNGTATPRRRVAGRKSAIANETLAASPMRVTRSRSKARSEAEGSE</sequence>
<dbReference type="PANTHER" id="PTHR15458:SF5">
    <property type="entry name" value="PHOSPHATIDYLETHANOLAMINE N-METHYLTRANSFERASE"/>
    <property type="match status" value="1"/>
</dbReference>
<comment type="function">
    <text evidence="17">Catalyzes the second two steps of the methylation pathway of phosphatidylcholine biosynthesis, the SAM-dependent methylation of phosphatidylmonomethylethanolamine (PMME) to phosphatidyldimethylethanolamine (PDME) and of PDME to phosphatidylcholine (PC).</text>
</comment>
<dbReference type="Pfam" id="PF04191">
    <property type="entry name" value="PEMT"/>
    <property type="match status" value="1"/>
</dbReference>
<dbReference type="FunFam" id="1.20.120.1630:FF:000005">
    <property type="entry name" value="Phosphatidylethanolamine N-methyltransferase"/>
    <property type="match status" value="1"/>
</dbReference>
<keyword evidence="11 17" id="KW-0496">Mitochondrion</keyword>
<dbReference type="PROSITE" id="PS51599">
    <property type="entry name" value="SAM_PEMT_PEM2"/>
    <property type="match status" value="1"/>
</dbReference>
<evidence type="ECO:0000256" key="2">
    <source>
        <dbReference type="ARBA" id="ARBA00005189"/>
    </source>
</evidence>
<evidence type="ECO:0000256" key="3">
    <source>
        <dbReference type="ARBA" id="ARBA00022516"/>
    </source>
</evidence>
<comment type="pathway">
    <text evidence="2">Lipid metabolism.</text>
</comment>
<feature type="topological domain" description="Lumenal" evidence="17">
    <location>
        <begin position="59"/>
        <end position="70"/>
    </location>
</feature>
<keyword evidence="5 17" id="KW-0808">Transferase</keyword>
<keyword evidence="21" id="KW-1185">Reference proteome</keyword>
<comment type="subcellular location">
    <subcellularLocation>
        <location evidence="17">Endoplasmic reticulum membrane</location>
        <topology evidence="17">Multi-pass membrane protein</topology>
    </subcellularLocation>
    <subcellularLocation>
        <location evidence="17">Mitochondrion membrane</location>
        <topology evidence="17">Multi-pass membrane protein</topology>
    </subcellularLocation>
</comment>
<keyword evidence="3 17" id="KW-0444">Lipid biosynthesis</keyword>
<dbReference type="AlphaFoldDB" id="A0AAD3TNJ4"/>
<evidence type="ECO:0000256" key="18">
    <source>
        <dbReference type="SAM" id="MobiDB-lite"/>
    </source>
</evidence>
<keyword evidence="4 17" id="KW-0489">Methyltransferase</keyword>
<feature type="transmembrane region" description="Helical" evidence="19">
    <location>
        <begin position="40"/>
        <end position="57"/>
    </location>
</feature>
<evidence type="ECO:0000256" key="6">
    <source>
        <dbReference type="ARBA" id="ARBA00022691"/>
    </source>
</evidence>
<dbReference type="HAMAP" id="MF_03216">
    <property type="entry name" value="PLMT"/>
    <property type="match status" value="1"/>
</dbReference>
<reference evidence="20" key="1">
    <citation type="journal article" date="2023" name="BMC Genomics">
        <title>Chromosome-level genome assemblies of Cutaneotrichosporon spp. (Trichosporonales, Basidiomycota) reveal imbalanced evolution between nucleotide sequences and chromosome synteny.</title>
        <authorList>
            <person name="Kobayashi Y."/>
            <person name="Kayamori A."/>
            <person name="Aoki K."/>
            <person name="Shiwa Y."/>
            <person name="Matsutani M."/>
            <person name="Fujita N."/>
            <person name="Sugita T."/>
            <person name="Iwasaki W."/>
            <person name="Tanaka N."/>
            <person name="Takashima M."/>
        </authorList>
    </citation>
    <scope>NUCLEOTIDE SEQUENCE</scope>
    <source>
        <strain evidence="20">HIS016</strain>
    </source>
</reference>
<proteinExistence type="inferred from homology"/>
<evidence type="ECO:0000256" key="7">
    <source>
        <dbReference type="ARBA" id="ARBA00022692"/>
    </source>
</evidence>
<feature type="compositionally biased region" description="Low complexity" evidence="18">
    <location>
        <begin position="259"/>
        <end position="271"/>
    </location>
</feature>
<evidence type="ECO:0000256" key="1">
    <source>
        <dbReference type="ARBA" id="ARBA00004969"/>
    </source>
</evidence>
<feature type="transmembrane region" description="Helical" evidence="19">
    <location>
        <begin position="77"/>
        <end position="95"/>
    </location>
</feature>
<keyword evidence="12 17" id="KW-0472">Membrane</keyword>
<feature type="transmembrane region" description="Helical" evidence="19">
    <location>
        <begin position="168"/>
        <end position="201"/>
    </location>
</feature>
<evidence type="ECO:0000256" key="14">
    <source>
        <dbReference type="ARBA" id="ARBA00023264"/>
    </source>
</evidence>
<feature type="topological domain" description="Lumenal" evidence="17">
    <location>
        <begin position="1"/>
        <end position="37"/>
    </location>
</feature>
<evidence type="ECO:0000256" key="5">
    <source>
        <dbReference type="ARBA" id="ARBA00022679"/>
    </source>
</evidence>
<keyword evidence="7 17" id="KW-0812">Transmembrane</keyword>
<feature type="topological domain" description="Lumenal" evidence="17">
    <location>
        <begin position="140"/>
        <end position="182"/>
    </location>
</feature>
<dbReference type="GO" id="GO:0006656">
    <property type="term" value="P:phosphatidylcholine biosynthetic process"/>
    <property type="evidence" value="ECO:0007669"/>
    <property type="project" value="UniProtKB-UniRule"/>
</dbReference>
<feature type="topological domain" description="Cytoplasmic" evidence="17">
    <location>
        <begin position="204"/>
        <end position="317"/>
    </location>
</feature>
<keyword evidence="14 17" id="KW-1208">Phospholipid metabolism</keyword>
<protein>
    <recommendedName>
        <fullName evidence="17">Phosphatidyl-N-methylethanolamine N-methyltransferase</fullName>
        <ecNumber evidence="17">2.1.1.71</ecNumber>
    </recommendedName>
    <alternativeName>
        <fullName evidence="17">Phospholipid methyltransferase</fullName>
        <shortName evidence="17">PLMT</shortName>
    </alternativeName>
</protein>
<dbReference type="Gene3D" id="1.20.120.1630">
    <property type="match status" value="1"/>
</dbReference>
<feature type="topological domain" description="Cytoplasmic" evidence="17">
    <location>
        <begin position="92"/>
        <end position="118"/>
    </location>
</feature>
<dbReference type="GO" id="GO:0032259">
    <property type="term" value="P:methylation"/>
    <property type="evidence" value="ECO:0007669"/>
    <property type="project" value="UniProtKB-KW"/>
</dbReference>
<evidence type="ECO:0000256" key="12">
    <source>
        <dbReference type="ARBA" id="ARBA00023136"/>
    </source>
</evidence>
<dbReference type="InterPro" id="IPR024960">
    <property type="entry name" value="PEMT/MFAP"/>
</dbReference>
<feature type="transmembrane region" description="Helical" evidence="19">
    <location>
        <begin position="116"/>
        <end position="136"/>
    </location>
</feature>
<comment type="catalytic activity">
    <reaction evidence="15">
        <text>a 1,2-diacyl-sn-glycero-3-phospho-N,N-dimethylethanolamine + S-adenosyl-L-methionine = a 1,2-diacyl-sn-glycero-3-phosphocholine + S-adenosyl-L-homocysteine + H(+)</text>
        <dbReference type="Rhea" id="RHEA:32739"/>
        <dbReference type="ChEBI" id="CHEBI:15378"/>
        <dbReference type="ChEBI" id="CHEBI:57643"/>
        <dbReference type="ChEBI" id="CHEBI:57856"/>
        <dbReference type="ChEBI" id="CHEBI:59789"/>
        <dbReference type="ChEBI" id="CHEBI:64572"/>
        <dbReference type="EC" id="2.1.1.71"/>
    </reaction>
</comment>
<gene>
    <name evidence="20" type="primary">OPI3</name>
    <name evidence="20" type="ORF">CspeluHIS016_0104090</name>
</gene>
<keyword evidence="9 17" id="KW-1133">Transmembrane helix</keyword>
<evidence type="ECO:0000256" key="8">
    <source>
        <dbReference type="ARBA" id="ARBA00022824"/>
    </source>
</evidence>
<dbReference type="GO" id="GO:0000773">
    <property type="term" value="F:phosphatidyl-N-methylethanolamine N-methyltransferase activity"/>
    <property type="evidence" value="ECO:0007669"/>
    <property type="project" value="UniProtKB-UniRule"/>
</dbReference>
<comment type="pathway">
    <text evidence="1 17">Phospholipid metabolism; phosphatidylcholine biosynthesis.</text>
</comment>
<evidence type="ECO:0000313" key="20">
    <source>
        <dbReference type="EMBL" id="GMK53823.1"/>
    </source>
</evidence>
<dbReference type="Proteomes" id="UP001222932">
    <property type="component" value="Unassembled WGS sequence"/>
</dbReference>
<comment type="catalytic activity">
    <reaction evidence="16 17">
        <text>a 1,2-diacyl-sn-glycero-3-phospho-N-methylethanolamine + S-adenosyl-L-methionine = a 1,2-diacyl-sn-glycero-3-phospho-N,N-dimethylethanolamine + S-adenosyl-L-homocysteine + H(+)</text>
        <dbReference type="Rhea" id="RHEA:32735"/>
        <dbReference type="ChEBI" id="CHEBI:15378"/>
        <dbReference type="ChEBI" id="CHEBI:57856"/>
        <dbReference type="ChEBI" id="CHEBI:59789"/>
        <dbReference type="ChEBI" id="CHEBI:64572"/>
        <dbReference type="ChEBI" id="CHEBI:64573"/>
        <dbReference type="EC" id="2.1.1.71"/>
    </reaction>
</comment>